<keyword evidence="4 5" id="KW-0143">Chaperone</keyword>
<dbReference type="InterPro" id="IPR027275">
    <property type="entry name" value="PRC-brl_dom"/>
</dbReference>
<dbReference type="EMBL" id="JJRY01000002">
    <property type="protein sequence ID" value="KEF39856.1"/>
    <property type="molecule type" value="Genomic_DNA"/>
</dbReference>
<dbReference type="NCBIfam" id="TIGR02273">
    <property type="entry name" value="16S_RimM"/>
    <property type="match status" value="1"/>
</dbReference>
<evidence type="ECO:0000256" key="3">
    <source>
        <dbReference type="ARBA" id="ARBA00022552"/>
    </source>
</evidence>
<dbReference type="GO" id="GO:0005737">
    <property type="term" value="C:cytoplasm"/>
    <property type="evidence" value="ECO:0007669"/>
    <property type="project" value="UniProtKB-SubCell"/>
</dbReference>
<dbReference type="InterPro" id="IPR011961">
    <property type="entry name" value="RimM"/>
</dbReference>
<gene>
    <name evidence="5" type="primary">rimM</name>
    <name evidence="8" type="ORF">M670_00880</name>
</gene>
<dbReference type="SUPFAM" id="SSF50346">
    <property type="entry name" value="PRC-barrel domain"/>
    <property type="match status" value="1"/>
</dbReference>
<dbReference type="SUPFAM" id="SSF50447">
    <property type="entry name" value="Translation proteins"/>
    <property type="match status" value="1"/>
</dbReference>
<dbReference type="GO" id="GO:0042274">
    <property type="term" value="P:ribosomal small subunit biogenesis"/>
    <property type="evidence" value="ECO:0007669"/>
    <property type="project" value="UniProtKB-UniRule"/>
</dbReference>
<feature type="domain" description="PRC-barrel" evidence="7">
    <location>
        <begin position="96"/>
        <end position="170"/>
    </location>
</feature>
<comment type="function">
    <text evidence="5">An accessory protein needed during the final step in the assembly of 30S ribosomal subunit, possibly for assembly of the head region. Essential for efficient processing of 16S rRNA. May be needed both before and after RbfA during the maturation of 16S rRNA. It has affinity for free ribosomal 30S subunits but not for 70S ribosomes.</text>
</comment>
<dbReference type="Gene3D" id="2.40.30.60">
    <property type="entry name" value="RimM"/>
    <property type="match status" value="1"/>
</dbReference>
<evidence type="ECO:0000313" key="8">
    <source>
        <dbReference type="EMBL" id="KEF39856.1"/>
    </source>
</evidence>
<evidence type="ECO:0000256" key="5">
    <source>
        <dbReference type="HAMAP-Rule" id="MF_00014"/>
    </source>
</evidence>
<dbReference type="Gene3D" id="2.30.30.240">
    <property type="entry name" value="PRC-barrel domain"/>
    <property type="match status" value="1"/>
</dbReference>
<dbReference type="AlphaFoldDB" id="A0A072NQT6"/>
<name>A0A072NQT6_SCHAZ</name>
<dbReference type="Proteomes" id="UP000027936">
    <property type="component" value="Unassembled WGS sequence"/>
</dbReference>
<evidence type="ECO:0000256" key="2">
    <source>
        <dbReference type="ARBA" id="ARBA00022517"/>
    </source>
</evidence>
<dbReference type="InterPro" id="IPR009000">
    <property type="entry name" value="Transl_B-barrel_sf"/>
</dbReference>
<dbReference type="PANTHER" id="PTHR33692:SF1">
    <property type="entry name" value="RIBOSOME MATURATION FACTOR RIMM"/>
    <property type="match status" value="1"/>
</dbReference>
<sequence length="170" mass="19496">MAKYFNVGKIVNTQGIKGEIRVISSTDFPEERFRKGNILYIEVAPNDLIEVKVSSHRLHKNFHLLTFAGFNNINDVEKYKGKMLKISEDQLNDLDEGEFYYHEIIDCEVFTDDGEKLGTIKEILSPGANDVWVVKRPGDKDLLLPYIEDVVKEVDVENKKVIVHLMEGLL</sequence>
<evidence type="ECO:0000259" key="7">
    <source>
        <dbReference type="Pfam" id="PF05239"/>
    </source>
</evidence>
<comment type="similarity">
    <text evidence="5">Belongs to the RimM family.</text>
</comment>
<comment type="caution">
    <text evidence="8">The sequence shown here is derived from an EMBL/GenBank/DDBJ whole genome shotgun (WGS) entry which is preliminary data.</text>
</comment>
<dbReference type="InterPro" id="IPR011033">
    <property type="entry name" value="PRC_barrel-like_sf"/>
</dbReference>
<dbReference type="InterPro" id="IPR002676">
    <property type="entry name" value="RimM_N"/>
</dbReference>
<dbReference type="PANTHER" id="PTHR33692">
    <property type="entry name" value="RIBOSOME MATURATION FACTOR RIMM"/>
    <property type="match status" value="1"/>
</dbReference>
<dbReference type="HAMAP" id="MF_00014">
    <property type="entry name" value="Ribosome_mat_RimM"/>
    <property type="match status" value="1"/>
</dbReference>
<dbReference type="GO" id="GO:0005840">
    <property type="term" value="C:ribosome"/>
    <property type="evidence" value="ECO:0007669"/>
    <property type="project" value="InterPro"/>
</dbReference>
<keyword evidence="2 5" id="KW-0690">Ribosome biogenesis</keyword>
<dbReference type="Pfam" id="PF01782">
    <property type="entry name" value="RimM"/>
    <property type="match status" value="1"/>
</dbReference>
<dbReference type="RefSeq" id="WP_003332513.1">
    <property type="nucleotide sequence ID" value="NZ_JJRY01000002.1"/>
</dbReference>
<comment type="subcellular location">
    <subcellularLocation>
        <location evidence="5">Cytoplasm</location>
    </subcellularLocation>
</comment>
<feature type="domain" description="RimM N-terminal" evidence="6">
    <location>
        <begin position="7"/>
        <end position="90"/>
    </location>
</feature>
<dbReference type="GO" id="GO:0043022">
    <property type="term" value="F:ribosome binding"/>
    <property type="evidence" value="ECO:0007669"/>
    <property type="project" value="InterPro"/>
</dbReference>
<keyword evidence="3 5" id="KW-0698">rRNA processing</keyword>
<evidence type="ECO:0000313" key="9">
    <source>
        <dbReference type="Proteomes" id="UP000027936"/>
    </source>
</evidence>
<dbReference type="OrthoDB" id="9810331at2"/>
<reference evidence="8 9" key="1">
    <citation type="submission" date="2014-04" db="EMBL/GenBank/DDBJ databases">
        <title>Draft genome sequence of Bacillus azotoformans MEV2011, a (co-) denitrifying strain unable to grow in the presence of oxygen.</title>
        <authorList>
            <person name="Nielsen M."/>
            <person name="Schreiber L."/>
            <person name="Finster K."/>
            <person name="Schramm A."/>
        </authorList>
    </citation>
    <scope>NUCLEOTIDE SEQUENCE [LARGE SCALE GENOMIC DNA]</scope>
    <source>
        <strain evidence="8 9">MEV2011</strain>
    </source>
</reference>
<dbReference type="InterPro" id="IPR036976">
    <property type="entry name" value="RimM_N_sf"/>
</dbReference>
<proteinExistence type="inferred from homology"/>
<protein>
    <recommendedName>
        <fullName evidence="5">Ribosome maturation factor RimM</fullName>
    </recommendedName>
</protein>
<evidence type="ECO:0000259" key="6">
    <source>
        <dbReference type="Pfam" id="PF01782"/>
    </source>
</evidence>
<dbReference type="PATRIC" id="fig|1348973.3.peg.852"/>
<keyword evidence="1 5" id="KW-0963">Cytoplasm</keyword>
<organism evidence="8 9">
    <name type="scientific">Schinkia azotoformans MEV2011</name>
    <dbReference type="NCBI Taxonomy" id="1348973"/>
    <lineage>
        <taxon>Bacteria</taxon>
        <taxon>Bacillati</taxon>
        <taxon>Bacillota</taxon>
        <taxon>Bacilli</taxon>
        <taxon>Bacillales</taxon>
        <taxon>Bacillaceae</taxon>
        <taxon>Calidifontibacillus/Schinkia group</taxon>
        <taxon>Schinkia</taxon>
    </lineage>
</organism>
<comment type="subunit">
    <text evidence="5">Binds ribosomal protein uS19.</text>
</comment>
<evidence type="ECO:0000256" key="4">
    <source>
        <dbReference type="ARBA" id="ARBA00023186"/>
    </source>
</evidence>
<comment type="domain">
    <text evidence="5">The PRC barrel domain binds ribosomal protein uS19.</text>
</comment>
<dbReference type="GO" id="GO:0006364">
    <property type="term" value="P:rRNA processing"/>
    <property type="evidence" value="ECO:0007669"/>
    <property type="project" value="UniProtKB-UniRule"/>
</dbReference>
<evidence type="ECO:0000256" key="1">
    <source>
        <dbReference type="ARBA" id="ARBA00022490"/>
    </source>
</evidence>
<accession>A0A072NQT6</accession>
<dbReference type="Pfam" id="PF05239">
    <property type="entry name" value="PRC"/>
    <property type="match status" value="1"/>
</dbReference>